<evidence type="ECO:0000256" key="5">
    <source>
        <dbReference type="ARBA" id="ARBA00022989"/>
    </source>
</evidence>
<evidence type="ECO:0000256" key="7">
    <source>
        <dbReference type="RuleBase" id="RU363032"/>
    </source>
</evidence>
<evidence type="ECO:0000256" key="4">
    <source>
        <dbReference type="ARBA" id="ARBA00022692"/>
    </source>
</evidence>
<evidence type="ECO:0000256" key="2">
    <source>
        <dbReference type="ARBA" id="ARBA00022448"/>
    </source>
</evidence>
<name>A0A7M4DK35_9MICO</name>
<feature type="domain" description="ABC transmembrane type-1" evidence="8">
    <location>
        <begin position="21"/>
        <end position="215"/>
    </location>
</feature>
<gene>
    <name evidence="9" type="primary">metI</name>
    <name evidence="9" type="ORF">HALOF300_02497</name>
</gene>
<evidence type="ECO:0000313" key="10">
    <source>
        <dbReference type="Proteomes" id="UP000419743"/>
    </source>
</evidence>
<evidence type="ECO:0000256" key="6">
    <source>
        <dbReference type="ARBA" id="ARBA00023136"/>
    </source>
</evidence>
<dbReference type="InterPro" id="IPR035906">
    <property type="entry name" value="MetI-like_sf"/>
</dbReference>
<dbReference type="GO" id="GO:0005886">
    <property type="term" value="C:plasma membrane"/>
    <property type="evidence" value="ECO:0007669"/>
    <property type="project" value="UniProtKB-SubCell"/>
</dbReference>
<dbReference type="Proteomes" id="UP000419743">
    <property type="component" value="Unassembled WGS sequence"/>
</dbReference>
<dbReference type="PANTHER" id="PTHR30450">
    <property type="entry name" value="ABC TRANSPORTER PERMEASE"/>
    <property type="match status" value="1"/>
</dbReference>
<dbReference type="AlphaFoldDB" id="A0A7M4DK35"/>
<dbReference type="SUPFAM" id="SSF161098">
    <property type="entry name" value="MetI-like"/>
    <property type="match status" value="1"/>
</dbReference>
<evidence type="ECO:0000256" key="1">
    <source>
        <dbReference type="ARBA" id="ARBA00004651"/>
    </source>
</evidence>
<evidence type="ECO:0000313" key="9">
    <source>
        <dbReference type="EMBL" id="VZO37425.1"/>
    </source>
</evidence>
<feature type="transmembrane region" description="Helical" evidence="7">
    <location>
        <begin position="95"/>
        <end position="113"/>
    </location>
</feature>
<dbReference type="PROSITE" id="PS50928">
    <property type="entry name" value="ABC_TM1"/>
    <property type="match status" value="1"/>
</dbReference>
<keyword evidence="6 7" id="KW-0472">Membrane</keyword>
<keyword evidence="4 7" id="KW-0812">Transmembrane</keyword>
<feature type="transmembrane region" description="Helical" evidence="7">
    <location>
        <begin position="150"/>
        <end position="174"/>
    </location>
</feature>
<sequence length="225" mass="23505">MNWWNEFLANPAISEKLPVATLETLGMVAFASFWTALVGLPLGLVLHATGKGGTRPVPVLYAALSAVVNIGRAIPFIILIILLIPVTRAVVGTPLGWQAAVLPLAVGAVPFYARLVETSAREVAPGKIEAALMVGASRLRMTGGVIVREALPSLIAGFTVTVIALVGYSAMAGAVGGGGLGFLAITYGYQRFDAAVMFAAVIVILAIVFLIQFLGDRAARLVDHR</sequence>
<feature type="transmembrane region" description="Helical" evidence="7">
    <location>
        <begin position="59"/>
        <end position="83"/>
    </location>
</feature>
<accession>A0A7M4DK35</accession>
<dbReference type="GO" id="GO:0048473">
    <property type="term" value="P:D-methionine transmembrane transport"/>
    <property type="evidence" value="ECO:0007669"/>
    <property type="project" value="TreeGrafter"/>
</dbReference>
<evidence type="ECO:0000259" key="8">
    <source>
        <dbReference type="PROSITE" id="PS50928"/>
    </source>
</evidence>
<reference evidence="9 10" key="1">
    <citation type="submission" date="2019-11" db="EMBL/GenBank/DDBJ databases">
        <authorList>
            <person name="Criscuolo A."/>
        </authorList>
    </citation>
    <scope>NUCLEOTIDE SEQUENCE [LARGE SCALE GENOMIC DNA]</scope>
    <source>
        <strain evidence="9">CIP111667</strain>
    </source>
</reference>
<keyword evidence="5 7" id="KW-1133">Transmembrane helix</keyword>
<keyword evidence="3" id="KW-1003">Cell membrane</keyword>
<dbReference type="InterPro" id="IPR000515">
    <property type="entry name" value="MetI-like"/>
</dbReference>
<keyword evidence="10" id="KW-1185">Reference proteome</keyword>
<feature type="transmembrane region" description="Helical" evidence="7">
    <location>
        <begin position="25"/>
        <end position="47"/>
    </location>
</feature>
<feature type="transmembrane region" description="Helical" evidence="7">
    <location>
        <begin position="194"/>
        <end position="215"/>
    </location>
</feature>
<dbReference type="EMBL" id="CACRYJ010000034">
    <property type="protein sequence ID" value="VZO37425.1"/>
    <property type="molecule type" value="Genomic_DNA"/>
</dbReference>
<proteinExistence type="inferred from homology"/>
<dbReference type="InterPro" id="IPR051322">
    <property type="entry name" value="AA_ABC_Transporter_Permease"/>
</dbReference>
<keyword evidence="2 7" id="KW-0813">Transport</keyword>
<evidence type="ECO:0000256" key="3">
    <source>
        <dbReference type="ARBA" id="ARBA00022475"/>
    </source>
</evidence>
<comment type="caution">
    <text evidence="9">The sequence shown here is derived from an EMBL/GenBank/DDBJ whole genome shotgun (WGS) entry which is preliminary data.</text>
</comment>
<dbReference type="PANTHER" id="PTHR30450:SF1">
    <property type="entry name" value="D-METHIONINE TRANSPORT SYSTEM PERMEASE PROTEIN METI-RELATED"/>
    <property type="match status" value="1"/>
</dbReference>
<protein>
    <submittedName>
        <fullName evidence="9">D-methionine transport system permease protein MetI</fullName>
    </submittedName>
</protein>
<dbReference type="Pfam" id="PF00528">
    <property type="entry name" value="BPD_transp_1"/>
    <property type="match status" value="1"/>
</dbReference>
<dbReference type="Gene3D" id="1.10.3720.10">
    <property type="entry name" value="MetI-like"/>
    <property type="match status" value="1"/>
</dbReference>
<dbReference type="RefSeq" id="WP_231955292.1">
    <property type="nucleotide sequence ID" value="NZ_CACRYJ010000034.1"/>
</dbReference>
<comment type="subcellular location">
    <subcellularLocation>
        <location evidence="1 7">Cell membrane</location>
        <topology evidence="1 7">Multi-pass membrane protein</topology>
    </subcellularLocation>
</comment>
<dbReference type="CDD" id="cd06261">
    <property type="entry name" value="TM_PBP2"/>
    <property type="match status" value="1"/>
</dbReference>
<comment type="similarity">
    <text evidence="7">Belongs to the binding-protein-dependent transport system permease family.</text>
</comment>
<organism evidence="9 10">
    <name type="scientific">Occultella aeris</name>
    <dbReference type="NCBI Taxonomy" id="2761496"/>
    <lineage>
        <taxon>Bacteria</taxon>
        <taxon>Bacillati</taxon>
        <taxon>Actinomycetota</taxon>
        <taxon>Actinomycetes</taxon>
        <taxon>Micrococcales</taxon>
        <taxon>Ruaniaceae</taxon>
        <taxon>Occultella</taxon>
    </lineage>
</organism>